<sequence>MQVFHTNQQISKLAGWETKIVQVGLSGVPVRGTSPTSTAWFLDPCILALGYSTMEWSLKLGTVAYACNLITLGG</sequence>
<dbReference type="EMBL" id="AB173965">
    <property type="protein sequence ID" value="BAE91027.1"/>
    <property type="molecule type" value="mRNA"/>
</dbReference>
<reference evidence="1" key="1">
    <citation type="journal article" date="2007" name="PLoS Biol.">
        <title>Rate of evolution in brain-expressed genes in humans and other primates.</title>
        <authorList>
            <person name="Wang H.-Y."/>
            <person name="Chien H.-C."/>
            <person name="Osada N."/>
            <person name="Hashimoto K."/>
            <person name="Sugano S."/>
            <person name="Gojobori T."/>
            <person name="Chou C.-K."/>
            <person name="Tsai S.-F."/>
            <person name="Wu C.-I."/>
            <person name="Shen C.-K.J."/>
        </authorList>
    </citation>
    <scope>NUCLEOTIDE SEQUENCE</scope>
</reference>
<organism evidence="1">
    <name type="scientific">Macaca fascicularis</name>
    <name type="common">Crab-eating macaque</name>
    <name type="synonym">Cynomolgus monkey</name>
    <dbReference type="NCBI Taxonomy" id="9541"/>
    <lineage>
        <taxon>Eukaryota</taxon>
        <taxon>Metazoa</taxon>
        <taxon>Chordata</taxon>
        <taxon>Craniata</taxon>
        <taxon>Vertebrata</taxon>
        <taxon>Euteleostomi</taxon>
        <taxon>Mammalia</taxon>
        <taxon>Eutheria</taxon>
        <taxon>Euarchontoglires</taxon>
        <taxon>Primates</taxon>
        <taxon>Haplorrhini</taxon>
        <taxon>Catarrhini</taxon>
        <taxon>Cercopithecidae</taxon>
        <taxon>Cercopithecinae</taxon>
        <taxon>Macaca</taxon>
    </lineage>
</organism>
<evidence type="ECO:0000313" key="1">
    <source>
        <dbReference type="EMBL" id="BAE91027.1"/>
    </source>
</evidence>
<proteinExistence type="evidence at transcript level"/>
<name>I7GE76_MACFA</name>
<accession>I7GE76</accession>
<dbReference type="AlphaFoldDB" id="I7GE76"/>
<protein>
    <submittedName>
        <fullName evidence="1">Macaca fascicularis brain cDNA clone: QmoA-11393, similar to human KIAA1276 protein (KIAA1276), mRNA, RefSeq: XM_039169.4</fullName>
    </submittedName>
</protein>